<reference evidence="2 3" key="1">
    <citation type="submission" date="2016-10" db="EMBL/GenBank/DDBJ databases">
        <authorList>
            <person name="de Groot N.N."/>
        </authorList>
    </citation>
    <scope>NUCLEOTIDE SEQUENCE [LARGE SCALE GENOMIC DNA]</scope>
    <source>
        <strain evidence="2 3">CGMCC 1.7059</strain>
    </source>
</reference>
<dbReference type="Proteomes" id="UP000199675">
    <property type="component" value="Unassembled WGS sequence"/>
</dbReference>
<feature type="chain" id="PRO_5011696437" description="Secretin" evidence="1">
    <location>
        <begin position="23"/>
        <end position="255"/>
    </location>
</feature>
<dbReference type="OrthoDB" id="6359753at2"/>
<accession>A0A1H2QCY0</accession>
<keyword evidence="3" id="KW-1185">Reference proteome</keyword>
<gene>
    <name evidence="2" type="ORF">SAMN04487960_101190</name>
</gene>
<evidence type="ECO:0000313" key="2">
    <source>
        <dbReference type="EMBL" id="SDW04945.1"/>
    </source>
</evidence>
<dbReference type="EMBL" id="FNNE01000001">
    <property type="protein sequence ID" value="SDW04945.1"/>
    <property type="molecule type" value="Genomic_DNA"/>
</dbReference>
<dbReference type="InterPro" id="IPR038591">
    <property type="entry name" value="NolW-like_sf"/>
</dbReference>
<name>A0A1H2QCY0_9GAMM</name>
<evidence type="ECO:0000256" key="1">
    <source>
        <dbReference type="SAM" id="SignalP"/>
    </source>
</evidence>
<evidence type="ECO:0008006" key="4">
    <source>
        <dbReference type="Google" id="ProtNLM"/>
    </source>
</evidence>
<dbReference type="Gene3D" id="3.30.1370.120">
    <property type="match status" value="1"/>
</dbReference>
<protein>
    <recommendedName>
        <fullName evidence="4">Secretin</fullName>
    </recommendedName>
</protein>
<feature type="signal peptide" evidence="1">
    <location>
        <begin position="1"/>
        <end position="22"/>
    </location>
</feature>
<dbReference type="AlphaFoldDB" id="A0A1H2QCY0"/>
<proteinExistence type="predicted"/>
<organism evidence="2 3">
    <name type="scientific">Marinobacter mobilis</name>
    <dbReference type="NCBI Taxonomy" id="488533"/>
    <lineage>
        <taxon>Bacteria</taxon>
        <taxon>Pseudomonadati</taxon>
        <taxon>Pseudomonadota</taxon>
        <taxon>Gammaproteobacteria</taxon>
        <taxon>Pseudomonadales</taxon>
        <taxon>Marinobacteraceae</taxon>
        <taxon>Marinobacter</taxon>
    </lineage>
</organism>
<dbReference type="RefSeq" id="WP_091811072.1">
    <property type="nucleotide sequence ID" value="NZ_FNNE01000001.1"/>
</dbReference>
<sequence length="255" mass="28082">MAFLQRSLALLCALLLSLPLLAETQSWTLNNRAAGEVASQLRQLYPNDQAAITTQNQTLIIRGEATILQEIDQLIDTMDVAPVQFRITVRSHGQDNGVRQGADVTLSDGSVSLSGERRVTSTQRVSERSLIILDGQSAHIHSGQIRAVPVAVQGGFNPAALYQQVRIRSGFIVNPRLISARQVELNVMAFDNTPEENQPGFETQAVMTSRRVAPGSWVELGSTSQSLQDNETGLVYEVGHHRLENQRYEVQVEIL</sequence>
<evidence type="ECO:0000313" key="3">
    <source>
        <dbReference type="Proteomes" id="UP000199675"/>
    </source>
</evidence>
<dbReference type="STRING" id="488533.SAMN04487960_101190"/>
<keyword evidence="1" id="KW-0732">Signal</keyword>